<proteinExistence type="predicted"/>
<dbReference type="CDD" id="cd01650">
    <property type="entry name" value="RT_nLTR_like"/>
    <property type="match status" value="1"/>
</dbReference>
<keyword evidence="4" id="KW-1185">Reference proteome</keyword>
<evidence type="ECO:0000313" key="4">
    <source>
        <dbReference type="Proteomes" id="UP001172457"/>
    </source>
</evidence>
<dbReference type="InterPro" id="IPR020847">
    <property type="entry name" value="AP_endonuclease_F1_BS"/>
</dbReference>
<dbReference type="InterPro" id="IPR005135">
    <property type="entry name" value="Endo/exonuclease/phosphatase"/>
</dbReference>
<dbReference type="PANTHER" id="PTHR33116:SF77">
    <property type="entry name" value="RNA-DIRECTED DNA POLYMERASE"/>
    <property type="match status" value="1"/>
</dbReference>
<reference evidence="3" key="1">
    <citation type="submission" date="2023-03" db="EMBL/GenBank/DDBJ databases">
        <title>Chromosome-scale reference genome and RAD-based genetic map of yellow starthistle (Centaurea solstitialis) reveal putative structural variation and QTLs associated with invader traits.</title>
        <authorList>
            <person name="Reatini B."/>
            <person name="Cang F.A."/>
            <person name="Jiang Q."/>
            <person name="Mckibben M.T.W."/>
            <person name="Barker M.S."/>
            <person name="Rieseberg L.H."/>
            <person name="Dlugosch K.M."/>
        </authorList>
    </citation>
    <scope>NUCLEOTIDE SEQUENCE</scope>
    <source>
        <strain evidence="3">CAN-66</strain>
        <tissue evidence="3">Leaf</tissue>
    </source>
</reference>
<dbReference type="SUPFAM" id="SSF56672">
    <property type="entry name" value="DNA/RNA polymerases"/>
    <property type="match status" value="1"/>
</dbReference>
<comment type="caution">
    <text evidence="3">The sequence shown here is derived from an EMBL/GenBank/DDBJ whole genome shotgun (WGS) entry which is preliminary data.</text>
</comment>
<dbReference type="InterPro" id="IPR036691">
    <property type="entry name" value="Endo/exonu/phosph_ase_sf"/>
</dbReference>
<dbReference type="GO" id="GO:0004519">
    <property type="term" value="F:endonuclease activity"/>
    <property type="evidence" value="ECO:0007669"/>
    <property type="project" value="InterPro"/>
</dbReference>
<dbReference type="Pfam" id="PF03372">
    <property type="entry name" value="Exo_endo_phos"/>
    <property type="match status" value="1"/>
</dbReference>
<feature type="domain" description="Reverse transcriptase" evidence="2">
    <location>
        <begin position="480"/>
        <end position="758"/>
    </location>
</feature>
<sequence length="1303" mass="149600">MKVLSINCRGLGAIGKKDWIKQIVSKEKPDLVGIQETKLASLDSSQISSLWGGDDGRFTCSSSQGSSGGLVTIWDPKKFTCSQVYQEEDMLAVIGSWSSMEGLFGFINIYAPNSTVQRRGTWERLLHILSNDSIRWCIFGDFNEVRDPSERLNSVVNFYGMQDFNDFIKSSGLVEIPMKGRKFTRISDDGTKFSKLDRFLVTEEFIAVRRNVKVRALDRGWSDHVPILLEDDIADFGPAPFKFFDSWLLEEDLESIVQLNWKCEKQADCPDRIFRDKLKSVKMAIKLWSKNKFGKLDSQIEEALSKCNQLEKSVEMNGWRAGDKERWLLYRKEYLELDQLRSGMRRQKAKIKWLAEGDENSRFFHAAIKKRERRNRISGFHINGVWSEDPKRVKEYIFESFQNKFSSVHENRPEFHSERFKRLSQVDAEDLERPLEETEVWNVIKGCRKHKAPGPDGFSFGFLKKFWGIVKEDLLAALQWFWNSERISLGCNSSFITLIPKTPSPEDLGDYRPISLIGVYYKLVATILAERLKKVIGKVISTTQSAFIKKRHILDGVLVANEVVDYLRYKKRKGLVFKVDFEKAYDSVEWRPLISTMEIMGFGVKWRRWIEACLRSSTMSVLVNGSPTKEFVMGRGLRQGDPLAPFLFLIVAENLNVLMEEACSKGIIEGLGVGVEDVKVSHLQYADDVIFFGKWSKVNLKNLIKVLECFRLLSGLKINLRKSKLYGVGIREEIVLDWARELGCEGGRFPFVYWGLPVGAVLSKISNWSPVIEKVKKKLNSWRAKSISFGGRLTLVKSVLGSLSLYFFSLFRAPSGVIRELESIRNRFFWGKGENGKGNLVWVKWEKVISPFELGGLNIGDLLSMNLALLGKWWWRFLSGENSLWSSVIRSIYGLSGGLEEAAALGNRFGKNVGNGADTKFWKDTWVGETPLSELLPRLFRLDSVENALVVERGRWVNNKWEWVWGWRRDPRGRELGELEKLREVIGAWEPVRDKSDSWDWKMDVERGFTVSKCRELFTNSRGGHPVEGEVTLWNKIVPRKVNIHRWRVRLGRIPTRVALSDKGIDLDSVLCPRCGNEIESLDHALVKCSVVKDLWVRVGKWWNRNLERVDSVAQLMQEDADILKESKGRSIWIGVKWATMFLIWQDRNNIIFNSSKSTLGELFFVWQRVMFEWFSSKSSQIGEWYKWIEQHQLDSFSALLFEAGFVPKSSWMGFRIGYSSDRDWGMVGMFGTVDGGGGGPPLFPWSPSRPHSRLLGPWTLVASFFTGSWTPPSLIFRSPRRGNSTQCDRIDSNPGKDAMPSW</sequence>
<dbReference type="Pfam" id="PF00078">
    <property type="entry name" value="RVT_1"/>
    <property type="match status" value="1"/>
</dbReference>
<evidence type="ECO:0000313" key="3">
    <source>
        <dbReference type="EMBL" id="KAJ9536053.1"/>
    </source>
</evidence>
<protein>
    <recommendedName>
        <fullName evidence="2">Reverse transcriptase domain-containing protein</fullName>
    </recommendedName>
</protein>
<dbReference type="Pfam" id="PF13966">
    <property type="entry name" value="zf-RVT"/>
    <property type="match status" value="1"/>
</dbReference>
<dbReference type="GO" id="GO:0006281">
    <property type="term" value="P:DNA repair"/>
    <property type="evidence" value="ECO:0007669"/>
    <property type="project" value="InterPro"/>
</dbReference>
<gene>
    <name evidence="3" type="ORF">OSB04_un000779</name>
</gene>
<feature type="region of interest" description="Disordered" evidence="1">
    <location>
        <begin position="1281"/>
        <end position="1303"/>
    </location>
</feature>
<evidence type="ECO:0000259" key="2">
    <source>
        <dbReference type="PROSITE" id="PS50878"/>
    </source>
</evidence>
<dbReference type="SUPFAM" id="SSF56219">
    <property type="entry name" value="DNase I-like"/>
    <property type="match status" value="1"/>
</dbReference>
<organism evidence="3 4">
    <name type="scientific">Centaurea solstitialis</name>
    <name type="common">yellow star-thistle</name>
    <dbReference type="NCBI Taxonomy" id="347529"/>
    <lineage>
        <taxon>Eukaryota</taxon>
        <taxon>Viridiplantae</taxon>
        <taxon>Streptophyta</taxon>
        <taxon>Embryophyta</taxon>
        <taxon>Tracheophyta</taxon>
        <taxon>Spermatophyta</taxon>
        <taxon>Magnoliopsida</taxon>
        <taxon>eudicotyledons</taxon>
        <taxon>Gunneridae</taxon>
        <taxon>Pentapetalae</taxon>
        <taxon>asterids</taxon>
        <taxon>campanulids</taxon>
        <taxon>Asterales</taxon>
        <taxon>Asteraceae</taxon>
        <taxon>Carduoideae</taxon>
        <taxon>Cardueae</taxon>
        <taxon>Centaureinae</taxon>
        <taxon>Centaurea</taxon>
    </lineage>
</organism>
<dbReference type="InterPro" id="IPR026960">
    <property type="entry name" value="RVT-Znf"/>
</dbReference>
<accession>A0AA38S585</accession>
<dbReference type="PROSITE" id="PS00726">
    <property type="entry name" value="AP_NUCLEASE_F1_1"/>
    <property type="match status" value="1"/>
</dbReference>
<dbReference type="EMBL" id="JARYMX010000069">
    <property type="protein sequence ID" value="KAJ9536053.1"/>
    <property type="molecule type" value="Genomic_DNA"/>
</dbReference>
<evidence type="ECO:0000256" key="1">
    <source>
        <dbReference type="SAM" id="MobiDB-lite"/>
    </source>
</evidence>
<dbReference type="GO" id="GO:0003677">
    <property type="term" value="F:DNA binding"/>
    <property type="evidence" value="ECO:0007669"/>
    <property type="project" value="InterPro"/>
</dbReference>
<dbReference type="PANTHER" id="PTHR33116">
    <property type="entry name" value="REVERSE TRANSCRIPTASE ZINC-BINDING DOMAIN-CONTAINING PROTEIN-RELATED-RELATED"/>
    <property type="match status" value="1"/>
</dbReference>
<dbReference type="InterPro" id="IPR043502">
    <property type="entry name" value="DNA/RNA_pol_sf"/>
</dbReference>
<name>A0AA38S585_9ASTR</name>
<dbReference type="PROSITE" id="PS50878">
    <property type="entry name" value="RT_POL"/>
    <property type="match status" value="1"/>
</dbReference>
<dbReference type="Gene3D" id="3.60.10.10">
    <property type="entry name" value="Endonuclease/exonuclease/phosphatase"/>
    <property type="match status" value="1"/>
</dbReference>
<dbReference type="Proteomes" id="UP001172457">
    <property type="component" value="Unassembled WGS sequence"/>
</dbReference>
<dbReference type="InterPro" id="IPR000477">
    <property type="entry name" value="RT_dom"/>
</dbReference>